<dbReference type="GO" id="GO:0008234">
    <property type="term" value="F:cysteine-type peptidase activity"/>
    <property type="evidence" value="ECO:0007669"/>
    <property type="project" value="UniProtKB-KW"/>
</dbReference>
<evidence type="ECO:0000256" key="4">
    <source>
        <dbReference type="ARBA" id="ARBA00022807"/>
    </source>
</evidence>
<reference evidence="8" key="2">
    <citation type="submission" date="2020-09" db="EMBL/GenBank/DDBJ databases">
        <authorList>
            <person name="Sun Q."/>
            <person name="Ohkuma M."/>
        </authorList>
    </citation>
    <scope>NUCLEOTIDE SEQUENCE</scope>
    <source>
        <strain evidence="8">JCM 5069</strain>
    </source>
</reference>
<dbReference type="Gene3D" id="3.90.1720.10">
    <property type="entry name" value="endopeptidase domain like (from Nostoc punctiforme)"/>
    <property type="match status" value="1"/>
</dbReference>
<dbReference type="PANTHER" id="PTHR47359:SF3">
    <property type="entry name" value="NLP_P60 DOMAIN-CONTAINING PROTEIN-RELATED"/>
    <property type="match status" value="1"/>
</dbReference>
<dbReference type="InterPro" id="IPR038765">
    <property type="entry name" value="Papain-like_cys_pep_sf"/>
</dbReference>
<keyword evidence="3" id="KW-0378">Hydrolase</keyword>
<comment type="similarity">
    <text evidence="1">Belongs to the peptidase C40 family.</text>
</comment>
<dbReference type="AlphaFoldDB" id="A0A919GCZ7"/>
<dbReference type="Proteomes" id="UP000603708">
    <property type="component" value="Unassembled WGS sequence"/>
</dbReference>
<organism evidence="8 9">
    <name type="scientific">Streptomyces sulfonofaciens</name>
    <dbReference type="NCBI Taxonomy" id="68272"/>
    <lineage>
        <taxon>Bacteria</taxon>
        <taxon>Bacillati</taxon>
        <taxon>Actinomycetota</taxon>
        <taxon>Actinomycetes</taxon>
        <taxon>Kitasatosporales</taxon>
        <taxon>Streptomycetaceae</taxon>
        <taxon>Streptomyces</taxon>
    </lineage>
</organism>
<feature type="domain" description="NlpC/P60" evidence="7">
    <location>
        <begin position="271"/>
        <end position="394"/>
    </location>
</feature>
<dbReference type="EMBL" id="BNCD01000011">
    <property type="protein sequence ID" value="GHH81888.1"/>
    <property type="molecule type" value="Genomic_DNA"/>
</dbReference>
<proteinExistence type="inferred from homology"/>
<evidence type="ECO:0000256" key="5">
    <source>
        <dbReference type="SAM" id="Coils"/>
    </source>
</evidence>
<dbReference type="InterPro" id="IPR000064">
    <property type="entry name" value="NLP_P60_dom"/>
</dbReference>
<evidence type="ECO:0000256" key="1">
    <source>
        <dbReference type="ARBA" id="ARBA00007074"/>
    </source>
</evidence>
<dbReference type="SUPFAM" id="SSF54001">
    <property type="entry name" value="Cysteine proteinases"/>
    <property type="match status" value="1"/>
</dbReference>
<dbReference type="InterPro" id="IPR051794">
    <property type="entry name" value="PG_Endopeptidase_C40"/>
</dbReference>
<evidence type="ECO:0000313" key="9">
    <source>
        <dbReference type="Proteomes" id="UP000603708"/>
    </source>
</evidence>
<gene>
    <name evidence="8" type="ORF">GCM10018793_40350</name>
</gene>
<protein>
    <recommendedName>
        <fullName evidence="7">NlpC/P60 domain-containing protein</fullName>
    </recommendedName>
</protein>
<reference evidence="8" key="1">
    <citation type="journal article" date="2014" name="Int. J. Syst. Evol. Microbiol.">
        <title>Complete genome sequence of Corynebacterium casei LMG S-19264T (=DSM 44701T), isolated from a smear-ripened cheese.</title>
        <authorList>
            <consortium name="US DOE Joint Genome Institute (JGI-PGF)"/>
            <person name="Walter F."/>
            <person name="Albersmeier A."/>
            <person name="Kalinowski J."/>
            <person name="Ruckert C."/>
        </authorList>
    </citation>
    <scope>NUCLEOTIDE SEQUENCE</scope>
    <source>
        <strain evidence="8">JCM 5069</strain>
    </source>
</reference>
<feature type="region of interest" description="Disordered" evidence="6">
    <location>
        <begin position="235"/>
        <end position="266"/>
    </location>
</feature>
<evidence type="ECO:0000256" key="2">
    <source>
        <dbReference type="ARBA" id="ARBA00022670"/>
    </source>
</evidence>
<dbReference type="PROSITE" id="PS51935">
    <property type="entry name" value="NLPC_P60"/>
    <property type="match status" value="1"/>
</dbReference>
<dbReference type="PANTHER" id="PTHR47359">
    <property type="entry name" value="PEPTIDOGLYCAN DL-ENDOPEPTIDASE CWLO"/>
    <property type="match status" value="1"/>
</dbReference>
<name>A0A919GCZ7_9ACTN</name>
<dbReference type="Pfam" id="PF00877">
    <property type="entry name" value="NLPC_P60"/>
    <property type="match status" value="1"/>
</dbReference>
<keyword evidence="4" id="KW-0788">Thiol protease</keyword>
<evidence type="ECO:0000256" key="3">
    <source>
        <dbReference type="ARBA" id="ARBA00022801"/>
    </source>
</evidence>
<sequence>MRTDLPSAAAEVTQMTGRLVRGFCTAAVAAGTFVAAGTASALPARAPIAPGPAAGSQESTGVTERRPSPPAGAPGARGQSVDALLTDLQRLYRQAERATDSYHAVQRVLDRQRATVRGLDRRLANARRALHESRVAAGRLARLQYQGSSDISPYVRLLLARDPQHALDQGHMLERMSAARASAVRRIAGHERRNRALAATARHALDAQEQLAKRQKRDRDRIQARLRAVERLLASLGGGHPSEARRTGRPGRSGGPQALLDTALHGSRLPSRGGSVAVRYAMEQVGKPYVWGAAGPDAFDCSGLTSRAWARAGRTIPRTSQQQWSGLPRVPMAELRPGDLVVYYPTATHVALYLGNSMVVQAPRPGERVKVSPVDVNPVLGAVRPDPQAPPLGT</sequence>
<keyword evidence="5" id="KW-0175">Coiled coil</keyword>
<accession>A0A919GCZ7</accession>
<feature type="coiled-coil region" evidence="5">
    <location>
        <begin position="81"/>
        <end position="129"/>
    </location>
</feature>
<evidence type="ECO:0000313" key="8">
    <source>
        <dbReference type="EMBL" id="GHH81888.1"/>
    </source>
</evidence>
<dbReference type="GO" id="GO:0006508">
    <property type="term" value="P:proteolysis"/>
    <property type="evidence" value="ECO:0007669"/>
    <property type="project" value="UniProtKB-KW"/>
</dbReference>
<evidence type="ECO:0000256" key="6">
    <source>
        <dbReference type="SAM" id="MobiDB-lite"/>
    </source>
</evidence>
<feature type="region of interest" description="Disordered" evidence="6">
    <location>
        <begin position="48"/>
        <end position="80"/>
    </location>
</feature>
<keyword evidence="2" id="KW-0645">Protease</keyword>
<keyword evidence="9" id="KW-1185">Reference proteome</keyword>
<evidence type="ECO:0000259" key="7">
    <source>
        <dbReference type="PROSITE" id="PS51935"/>
    </source>
</evidence>
<comment type="caution">
    <text evidence="8">The sequence shown here is derived from an EMBL/GenBank/DDBJ whole genome shotgun (WGS) entry which is preliminary data.</text>
</comment>
<feature type="coiled-coil region" evidence="5">
    <location>
        <begin position="205"/>
        <end position="232"/>
    </location>
</feature>